<keyword evidence="3" id="KW-1185">Reference proteome</keyword>
<dbReference type="PIRSF" id="PIRSF028754">
    <property type="entry name" value="UCP028754"/>
    <property type="match status" value="1"/>
</dbReference>
<evidence type="ECO:0000313" key="3">
    <source>
        <dbReference type="Proteomes" id="UP000070134"/>
    </source>
</evidence>
<dbReference type="InterPro" id="IPR038389">
    <property type="entry name" value="PSMG2_sf"/>
</dbReference>
<dbReference type="RefSeq" id="WP_084249428.1">
    <property type="nucleotide sequence ID" value="NZ_BJMO01000001.1"/>
</dbReference>
<dbReference type="KEGG" id="satk:SA2016_1848"/>
<dbReference type="AlphaFoldDB" id="A0A127A4G0"/>
<dbReference type="OrthoDB" id="3733464at2"/>
<evidence type="ECO:0000256" key="1">
    <source>
        <dbReference type="SAM" id="MobiDB-lite"/>
    </source>
</evidence>
<gene>
    <name evidence="2" type="ORF">SA2016_1848</name>
</gene>
<reference evidence="2 3" key="1">
    <citation type="submission" date="2016-02" db="EMBL/GenBank/DDBJ databases">
        <title>Complete genome of Sinomonas atrocyanea KCTC 3377.</title>
        <authorList>
            <person name="Kim K.M."/>
        </authorList>
    </citation>
    <scope>NUCLEOTIDE SEQUENCE [LARGE SCALE GENOMIC DNA]</scope>
    <source>
        <strain evidence="2 3">KCTC 3377</strain>
    </source>
</reference>
<organism evidence="2 3">
    <name type="scientific">Sinomonas atrocyanea</name>
    <dbReference type="NCBI Taxonomy" id="37927"/>
    <lineage>
        <taxon>Bacteria</taxon>
        <taxon>Bacillati</taxon>
        <taxon>Actinomycetota</taxon>
        <taxon>Actinomycetes</taxon>
        <taxon>Micrococcales</taxon>
        <taxon>Micrococcaceae</taxon>
        <taxon>Sinomonas</taxon>
    </lineage>
</organism>
<dbReference type="PATRIC" id="fig|37927.3.peg.1898"/>
<dbReference type="EMBL" id="CP014518">
    <property type="protein sequence ID" value="AMM32522.1"/>
    <property type="molecule type" value="Genomic_DNA"/>
</dbReference>
<accession>A0A127A4G0</accession>
<dbReference type="Proteomes" id="UP000070134">
    <property type="component" value="Chromosome"/>
</dbReference>
<evidence type="ECO:0000313" key="2">
    <source>
        <dbReference type="EMBL" id="AMM32522.1"/>
    </source>
</evidence>
<proteinExistence type="predicted"/>
<dbReference type="Gene3D" id="3.40.50.10900">
    <property type="entry name" value="PAC-like subunit"/>
    <property type="match status" value="1"/>
</dbReference>
<dbReference type="Pfam" id="PF09754">
    <property type="entry name" value="PAC2"/>
    <property type="match status" value="1"/>
</dbReference>
<evidence type="ECO:0008006" key="4">
    <source>
        <dbReference type="Google" id="ProtNLM"/>
    </source>
</evidence>
<dbReference type="SUPFAM" id="SSF159659">
    <property type="entry name" value="Cgl1923-like"/>
    <property type="match status" value="1"/>
</dbReference>
<sequence length="354" mass="37863">MIDPATGPLQDPAGLYTAALELSGDEGIRGLPLIMGFTGFADAGHAVRQIIDELISVQGAGALAAFDVDQLLDYRSRRPRIRFVEDHLEDYDAPALALYRLQDGLGRPYLLLAGPEPDLQWERFARAVVGLVEQLEVCQTLWVHAIPMPVPHTRPLGVTVHGNRPELVEGISRWKPVVEFPGAVGHLVEIRLIEAGHDVTGFVVHVPHYLAEAEYPAAAVTGLEHLGAAASLMLPSDRLREASREVERQVAEQVAASAEIRELVAGLEERFDDHTADVPRRSLLAGPADELPTAEDLGAAVEAYLAAHGEEDADGGGASRGDGETDDGAEPPAADGPPQTPDDAPRAEGEEPPH</sequence>
<dbReference type="Gene3D" id="1.10.287.100">
    <property type="match status" value="1"/>
</dbReference>
<dbReference type="InterPro" id="IPR019151">
    <property type="entry name" value="Proteasome_assmbl_chaperone_2"/>
</dbReference>
<name>A0A127A4G0_9MICC</name>
<protein>
    <recommendedName>
        <fullName evidence="4">PAC2 family protein</fullName>
    </recommendedName>
</protein>
<dbReference type="InterPro" id="IPR008492">
    <property type="entry name" value="Rv2714-like"/>
</dbReference>
<feature type="compositionally biased region" description="Basic and acidic residues" evidence="1">
    <location>
        <begin position="343"/>
        <end position="354"/>
    </location>
</feature>
<feature type="region of interest" description="Disordered" evidence="1">
    <location>
        <begin position="305"/>
        <end position="354"/>
    </location>
</feature>
<dbReference type="STRING" id="37927.SA2016_1848"/>